<dbReference type="SUPFAM" id="SSF53474">
    <property type="entry name" value="alpha/beta-Hydrolases"/>
    <property type="match status" value="2"/>
</dbReference>
<dbReference type="PANTHER" id="PTHR43037:SF1">
    <property type="entry name" value="BLL1128 PROTEIN"/>
    <property type="match status" value="1"/>
</dbReference>
<proteinExistence type="predicted"/>
<evidence type="ECO:0000256" key="2">
    <source>
        <dbReference type="ARBA" id="ARBA00022801"/>
    </source>
</evidence>
<dbReference type="RefSeq" id="WP_074637045.1">
    <property type="nucleotide sequence ID" value="NZ_CP160850.1"/>
</dbReference>
<protein>
    <submittedName>
        <fullName evidence="4">Esterase, PHB depolymerase family</fullName>
    </submittedName>
</protein>
<evidence type="ECO:0000313" key="4">
    <source>
        <dbReference type="EMBL" id="SDX44528.1"/>
    </source>
</evidence>
<accession>A0A1H3BS48</accession>
<dbReference type="InterPro" id="IPR050955">
    <property type="entry name" value="Plant_Biomass_Hydrol_Est"/>
</dbReference>
<name>A0A1H3BS48_9RHOB</name>
<feature type="region of interest" description="Disordered" evidence="3">
    <location>
        <begin position="65"/>
        <end position="84"/>
    </location>
</feature>
<dbReference type="AlphaFoldDB" id="A0A1H3BS48"/>
<dbReference type="NCBIfam" id="TIGR01840">
    <property type="entry name" value="esterase_phb"/>
    <property type="match status" value="1"/>
</dbReference>
<evidence type="ECO:0000256" key="3">
    <source>
        <dbReference type="SAM" id="MobiDB-lite"/>
    </source>
</evidence>
<dbReference type="GO" id="GO:0005576">
    <property type="term" value="C:extracellular region"/>
    <property type="evidence" value="ECO:0007669"/>
    <property type="project" value="InterPro"/>
</dbReference>
<gene>
    <name evidence="4" type="ORF">SAMN04488041_10752</name>
</gene>
<dbReference type="InterPro" id="IPR029058">
    <property type="entry name" value="AB_hydrolase_fold"/>
</dbReference>
<evidence type="ECO:0000256" key="1">
    <source>
        <dbReference type="ARBA" id="ARBA00022729"/>
    </source>
</evidence>
<dbReference type="EMBL" id="FNNB01000007">
    <property type="protein sequence ID" value="SDX44528.1"/>
    <property type="molecule type" value="Genomic_DNA"/>
</dbReference>
<dbReference type="Gene3D" id="3.40.50.1820">
    <property type="entry name" value="alpha/beta hydrolase"/>
    <property type="match status" value="1"/>
</dbReference>
<dbReference type="PANTHER" id="PTHR43037">
    <property type="entry name" value="UNNAMED PRODUCT-RELATED"/>
    <property type="match status" value="1"/>
</dbReference>
<dbReference type="GO" id="GO:0016787">
    <property type="term" value="F:hydrolase activity"/>
    <property type="evidence" value="ECO:0007669"/>
    <property type="project" value="UniProtKB-KW"/>
</dbReference>
<keyword evidence="2" id="KW-0378">Hydrolase</keyword>
<dbReference type="Pfam" id="PF10503">
    <property type="entry name" value="Esterase_PHB"/>
    <property type="match status" value="1"/>
</dbReference>
<reference evidence="5" key="1">
    <citation type="submission" date="2016-10" db="EMBL/GenBank/DDBJ databases">
        <authorList>
            <person name="Varghese N."/>
            <person name="Submissions S."/>
        </authorList>
    </citation>
    <scope>NUCLEOTIDE SEQUENCE [LARGE SCALE GENOMIC DNA]</scope>
    <source>
        <strain evidence="5">DSM 10014</strain>
    </source>
</reference>
<dbReference type="InterPro" id="IPR010126">
    <property type="entry name" value="Esterase_phb"/>
</dbReference>
<dbReference type="Proteomes" id="UP000183076">
    <property type="component" value="Unassembled WGS sequence"/>
</dbReference>
<dbReference type="GeneID" id="94022384"/>
<sequence length="357" mass="37104">MADEFNAALRRAGKLVRAGNPKAATEAIQNALGAGGLGSMAKGRKSPFGKAKIGRGLRETLSGLAQSTLNGGDSTEPDLPEGATFGSGSFSCSAGSRDYRLYVPNLNGSAPTSLVMMLHGCKQSPVDFAKGTGMNQLAEAHGLIVVYPAQSRMANMQNCWKWFDPADQMRGAGEPAILAGLMKQLQRDHAIPKGRSFVAGLSAGAAMAVVLGQTYRDVFDAVGAHSGLPYRAAHDVPSAFAAMGQGATGFDTGEFIPTIIFQGDADSTVSAANADAIAKHAPKGPEVLDDGNAGGRRFSRRSVMASKGHVVMEQWTVSGLGHAWSGGNSAGSYTDPTGPDASREMLRFFLDLPKKGA</sequence>
<evidence type="ECO:0000313" key="5">
    <source>
        <dbReference type="Proteomes" id="UP000183076"/>
    </source>
</evidence>
<dbReference type="STRING" id="60137.SAMN04488041_10752"/>
<organism evidence="4 5">
    <name type="scientific">Sulfitobacter pontiacus</name>
    <dbReference type="NCBI Taxonomy" id="60137"/>
    <lineage>
        <taxon>Bacteria</taxon>
        <taxon>Pseudomonadati</taxon>
        <taxon>Pseudomonadota</taxon>
        <taxon>Alphaproteobacteria</taxon>
        <taxon>Rhodobacterales</taxon>
        <taxon>Roseobacteraceae</taxon>
        <taxon>Sulfitobacter</taxon>
    </lineage>
</organism>
<keyword evidence="1" id="KW-0732">Signal</keyword>